<dbReference type="Proteomes" id="UP000266723">
    <property type="component" value="Unassembled WGS sequence"/>
</dbReference>
<sequence length="161" mass="17612">MAVHIQNPNFLHTHQLRSSLTSASASPASYHFTRYSPAKHPGFICKSNNKDDYLIDAPVSAGDGFSFSGGKYSDQPSPSDEWLKQGKWVKAHRVGGSGEEAKDPIFGLTMGSSSQASKDVFRWFCVESGKVDSPPVILIHGFPSQHRKILSCHLSVSFAFL</sequence>
<proteinExistence type="predicted"/>
<comment type="caution">
    <text evidence="1">The sequence shown here is derived from an EMBL/GenBank/DDBJ whole genome shotgun (WGS) entry which is preliminary data.</text>
</comment>
<organism evidence="1 2">
    <name type="scientific">Brassica cretica</name>
    <name type="common">Mustard</name>
    <dbReference type="NCBI Taxonomy" id="69181"/>
    <lineage>
        <taxon>Eukaryota</taxon>
        <taxon>Viridiplantae</taxon>
        <taxon>Streptophyta</taxon>
        <taxon>Embryophyta</taxon>
        <taxon>Tracheophyta</taxon>
        <taxon>Spermatophyta</taxon>
        <taxon>Magnoliopsida</taxon>
        <taxon>eudicotyledons</taxon>
        <taxon>Gunneridae</taxon>
        <taxon>Pentapetalae</taxon>
        <taxon>rosids</taxon>
        <taxon>malvids</taxon>
        <taxon>Brassicales</taxon>
        <taxon>Brassicaceae</taxon>
        <taxon>Brassiceae</taxon>
        <taxon>Brassica</taxon>
    </lineage>
</organism>
<dbReference type="EMBL" id="QGKV02000649">
    <property type="protein sequence ID" value="KAF3581047.1"/>
    <property type="molecule type" value="Genomic_DNA"/>
</dbReference>
<name>A0ABQ7DSQ7_BRACR</name>
<gene>
    <name evidence="1" type="ORF">DY000_02033238</name>
</gene>
<keyword evidence="2" id="KW-1185">Reference proteome</keyword>
<evidence type="ECO:0000313" key="1">
    <source>
        <dbReference type="EMBL" id="KAF3581047.1"/>
    </source>
</evidence>
<accession>A0ABQ7DSQ7</accession>
<evidence type="ECO:0000313" key="2">
    <source>
        <dbReference type="Proteomes" id="UP000266723"/>
    </source>
</evidence>
<evidence type="ECO:0008006" key="3">
    <source>
        <dbReference type="Google" id="ProtNLM"/>
    </source>
</evidence>
<reference evidence="1 2" key="1">
    <citation type="journal article" date="2020" name="BMC Genomics">
        <title>Intraspecific diversification of the crop wild relative Brassica cretica Lam. using demographic model selection.</title>
        <authorList>
            <person name="Kioukis A."/>
            <person name="Michalopoulou V.A."/>
            <person name="Briers L."/>
            <person name="Pirintsos S."/>
            <person name="Studholme D.J."/>
            <person name="Pavlidis P."/>
            <person name="Sarris P.F."/>
        </authorList>
    </citation>
    <scope>NUCLEOTIDE SEQUENCE [LARGE SCALE GENOMIC DNA]</scope>
    <source>
        <strain evidence="2">cv. PFS-1207/04</strain>
    </source>
</reference>
<protein>
    <recommendedName>
        <fullName evidence="3">AB hydrolase-1 domain-containing protein</fullName>
    </recommendedName>
</protein>